<dbReference type="EMBL" id="JTDE01007861">
    <property type="protein sequence ID" value="KAF7236283.1"/>
    <property type="molecule type" value="Genomic_DNA"/>
</dbReference>
<evidence type="ECO:0000256" key="1">
    <source>
        <dbReference type="SAM" id="MobiDB-lite"/>
    </source>
</evidence>
<evidence type="ECO:0000313" key="3">
    <source>
        <dbReference type="Proteomes" id="UP000822476"/>
    </source>
</evidence>
<accession>A0A8S9YJX0</accession>
<reference evidence="2" key="1">
    <citation type="submission" date="2019-07" db="EMBL/GenBank/DDBJ databases">
        <title>Annotation for the trematode Paragonimus miyazaki's.</title>
        <authorList>
            <person name="Choi Y.-J."/>
        </authorList>
    </citation>
    <scope>NUCLEOTIDE SEQUENCE</scope>
    <source>
        <strain evidence="2">Japan</strain>
    </source>
</reference>
<sequence length="110" mass="12017">MGENYSKPESGAQKPPGNAPSSSSHSQKPRETHISGVDHLPNATLEALSRFQTTSPTQPVALHGPRPSVHTDHPFVPPNMVRTVRNQEPNINTNNMQGDKLMKAFENSLL</sequence>
<evidence type="ECO:0000313" key="2">
    <source>
        <dbReference type="EMBL" id="KAF7236283.1"/>
    </source>
</evidence>
<proteinExistence type="predicted"/>
<keyword evidence="3" id="KW-1185">Reference proteome</keyword>
<gene>
    <name evidence="2" type="ORF">EG68_12196</name>
</gene>
<comment type="caution">
    <text evidence="2">The sequence shown here is derived from an EMBL/GenBank/DDBJ whole genome shotgun (WGS) entry which is preliminary data.</text>
</comment>
<feature type="region of interest" description="Disordered" evidence="1">
    <location>
        <begin position="1"/>
        <end position="75"/>
    </location>
</feature>
<organism evidence="2 3">
    <name type="scientific">Paragonimus skrjabini miyazakii</name>
    <dbReference type="NCBI Taxonomy" id="59628"/>
    <lineage>
        <taxon>Eukaryota</taxon>
        <taxon>Metazoa</taxon>
        <taxon>Spiralia</taxon>
        <taxon>Lophotrochozoa</taxon>
        <taxon>Platyhelminthes</taxon>
        <taxon>Trematoda</taxon>
        <taxon>Digenea</taxon>
        <taxon>Plagiorchiida</taxon>
        <taxon>Troglotremata</taxon>
        <taxon>Troglotrematidae</taxon>
        <taxon>Paragonimus</taxon>
    </lineage>
</organism>
<dbReference type="AlphaFoldDB" id="A0A8S9YJX0"/>
<dbReference type="Proteomes" id="UP000822476">
    <property type="component" value="Unassembled WGS sequence"/>
</dbReference>
<name>A0A8S9YJX0_9TREM</name>
<protein>
    <submittedName>
        <fullName evidence="2">Uncharacterized protein</fullName>
    </submittedName>
</protein>